<sequence length="573" mass="65031">MIKNLKYVTSYNRKDTSKVMLLEIIHSIFLVVPSGVLLVIIWELFSVHPNISRIWTVVGIMFFMLIIQFIVASKAMVTSNIWVYELSYRLRINLGNRIQKFSLGFFKQRDPGEIASVILQDVANFEGIFGHSFGNLTSAVFGTCVLSIFLFIYDWRLALCLLAVIPLIIPFLGFANYLFKHLGEKQIIARNQVGAKFLEYVQGIRHLKSYGITGEKNKTLENAFDDLRKKSIRMEALPGPFLVTTSIFFEIGFLLMIALGLYYLSVGSITIPVLITFLIMGYNLYNPMKVIMVDYFTIRYMNESLKRVIGVLKEPTMESMENLIPEKFSIEFNEVNFKYQDKLTVRSLNFLVPEKSMLALVGHSGSGKTTIASLIARFWDVTEGSIKIGGIDIRSINQKVFYKMIAEVFQEVYLFDDSIYNNIKIGNPEATQEEIWEAARKAQVLSFVEDFPEGMDTRVGEGGGKLSGGQKQRISIARALLKNAPIILLDEATASLDPENEIYIQQAIQELVKSKTVVVIAHKLSTIQKAQQILVLNDGEIAEKGNHQELLNKNGIYARLWEIQQKSHGWKVH</sequence>
<evidence type="ECO:0000256" key="8">
    <source>
        <dbReference type="SAM" id="Phobius"/>
    </source>
</evidence>
<dbReference type="EMBL" id="PSZM01000001">
    <property type="protein sequence ID" value="PQL95409.1"/>
    <property type="molecule type" value="Genomic_DNA"/>
</dbReference>
<dbReference type="GO" id="GO:0005524">
    <property type="term" value="F:ATP binding"/>
    <property type="evidence" value="ECO:0007669"/>
    <property type="project" value="UniProtKB-KW"/>
</dbReference>
<dbReference type="SUPFAM" id="SSF90123">
    <property type="entry name" value="ABC transporter transmembrane region"/>
    <property type="match status" value="1"/>
</dbReference>
<dbReference type="InterPro" id="IPR011527">
    <property type="entry name" value="ABC1_TM_dom"/>
</dbReference>
<gene>
    <name evidence="11" type="ORF">C4S77_01010</name>
</gene>
<evidence type="ECO:0000256" key="5">
    <source>
        <dbReference type="ARBA" id="ARBA00022840"/>
    </source>
</evidence>
<organism evidence="11 12">
    <name type="scientific">Apibacter adventoris</name>
    <dbReference type="NCBI Taxonomy" id="1679466"/>
    <lineage>
        <taxon>Bacteria</taxon>
        <taxon>Pseudomonadati</taxon>
        <taxon>Bacteroidota</taxon>
        <taxon>Flavobacteriia</taxon>
        <taxon>Flavobacteriales</taxon>
        <taxon>Weeksellaceae</taxon>
        <taxon>Apibacter</taxon>
    </lineage>
</organism>
<dbReference type="SMART" id="SM00382">
    <property type="entry name" value="AAA"/>
    <property type="match status" value="1"/>
</dbReference>
<evidence type="ECO:0000256" key="6">
    <source>
        <dbReference type="ARBA" id="ARBA00022989"/>
    </source>
</evidence>
<accession>A0A2S8AGD9</accession>
<dbReference type="GO" id="GO:0034040">
    <property type="term" value="F:ATPase-coupled lipid transmembrane transporter activity"/>
    <property type="evidence" value="ECO:0007669"/>
    <property type="project" value="TreeGrafter"/>
</dbReference>
<dbReference type="InterPro" id="IPR036640">
    <property type="entry name" value="ABC1_TM_sf"/>
</dbReference>
<evidence type="ECO:0000256" key="2">
    <source>
        <dbReference type="ARBA" id="ARBA00022448"/>
    </source>
</evidence>
<name>A0A2S8AGD9_9FLAO</name>
<evidence type="ECO:0000313" key="11">
    <source>
        <dbReference type="EMBL" id="PQL95409.1"/>
    </source>
</evidence>
<dbReference type="CDD" id="cd07346">
    <property type="entry name" value="ABC_6TM_exporters"/>
    <property type="match status" value="1"/>
</dbReference>
<proteinExistence type="predicted"/>
<feature type="transmembrane region" description="Helical" evidence="8">
    <location>
        <begin position="133"/>
        <end position="153"/>
    </location>
</feature>
<comment type="subcellular location">
    <subcellularLocation>
        <location evidence="1">Cell membrane</location>
        <topology evidence="1">Multi-pass membrane protein</topology>
    </subcellularLocation>
</comment>
<dbReference type="PROSITE" id="PS50929">
    <property type="entry name" value="ABC_TM1F"/>
    <property type="match status" value="1"/>
</dbReference>
<evidence type="ECO:0000256" key="3">
    <source>
        <dbReference type="ARBA" id="ARBA00022692"/>
    </source>
</evidence>
<dbReference type="Gene3D" id="1.20.1560.10">
    <property type="entry name" value="ABC transporter type 1, transmembrane domain"/>
    <property type="match status" value="1"/>
</dbReference>
<feature type="domain" description="ABC transporter" evidence="9">
    <location>
        <begin position="330"/>
        <end position="563"/>
    </location>
</feature>
<keyword evidence="6 8" id="KW-1133">Transmembrane helix</keyword>
<feature type="domain" description="ABC transmembrane type-1" evidence="10">
    <location>
        <begin position="36"/>
        <end position="292"/>
    </location>
</feature>
<dbReference type="SUPFAM" id="SSF52540">
    <property type="entry name" value="P-loop containing nucleoside triphosphate hydrolases"/>
    <property type="match status" value="1"/>
</dbReference>
<dbReference type="PROSITE" id="PS50893">
    <property type="entry name" value="ABC_TRANSPORTER_2"/>
    <property type="match status" value="1"/>
</dbReference>
<dbReference type="InterPro" id="IPR017871">
    <property type="entry name" value="ABC_transporter-like_CS"/>
</dbReference>
<evidence type="ECO:0000256" key="1">
    <source>
        <dbReference type="ARBA" id="ARBA00004651"/>
    </source>
</evidence>
<dbReference type="InterPro" id="IPR039421">
    <property type="entry name" value="Type_1_exporter"/>
</dbReference>
<dbReference type="PANTHER" id="PTHR24221:SF397">
    <property type="entry name" value="ABC TRANSPORTER, ATP-BINDING TRANSMEMBRANE PROTEIN"/>
    <property type="match status" value="1"/>
</dbReference>
<keyword evidence="12" id="KW-1185">Reference proteome</keyword>
<feature type="transmembrane region" description="Helical" evidence="8">
    <location>
        <begin position="269"/>
        <end position="285"/>
    </location>
</feature>
<feature type="transmembrane region" description="Helical" evidence="8">
    <location>
        <begin position="54"/>
        <end position="72"/>
    </location>
</feature>
<dbReference type="PANTHER" id="PTHR24221">
    <property type="entry name" value="ATP-BINDING CASSETTE SUB-FAMILY B"/>
    <property type="match status" value="1"/>
</dbReference>
<evidence type="ECO:0000313" key="12">
    <source>
        <dbReference type="Proteomes" id="UP000238042"/>
    </source>
</evidence>
<keyword evidence="3 8" id="KW-0812">Transmembrane</keyword>
<dbReference type="Proteomes" id="UP000238042">
    <property type="component" value="Unassembled WGS sequence"/>
</dbReference>
<evidence type="ECO:0000259" key="9">
    <source>
        <dbReference type="PROSITE" id="PS50893"/>
    </source>
</evidence>
<reference evidence="11 12" key="1">
    <citation type="submission" date="2018-02" db="EMBL/GenBank/DDBJ databases">
        <title>Genome sequences of Apibacter spp., gut symbionts of Asian honey bees.</title>
        <authorList>
            <person name="Kwong W.K."/>
            <person name="Steele M.I."/>
            <person name="Moran N.A."/>
        </authorList>
    </citation>
    <scope>NUCLEOTIDE SEQUENCE [LARGE SCALE GENOMIC DNA]</scope>
    <source>
        <strain evidence="12">wkB301</strain>
    </source>
</reference>
<keyword evidence="7 8" id="KW-0472">Membrane</keyword>
<dbReference type="RefSeq" id="WP_105245396.1">
    <property type="nucleotide sequence ID" value="NZ_PSZM01000001.1"/>
</dbReference>
<evidence type="ECO:0000259" key="10">
    <source>
        <dbReference type="PROSITE" id="PS50929"/>
    </source>
</evidence>
<feature type="transmembrane region" description="Helical" evidence="8">
    <location>
        <begin position="21"/>
        <end position="42"/>
    </location>
</feature>
<protein>
    <submittedName>
        <fullName evidence="11">ABC transporter ATP-binding protein</fullName>
    </submittedName>
</protein>
<dbReference type="GO" id="GO:0016887">
    <property type="term" value="F:ATP hydrolysis activity"/>
    <property type="evidence" value="ECO:0007669"/>
    <property type="project" value="InterPro"/>
</dbReference>
<dbReference type="InterPro" id="IPR027417">
    <property type="entry name" value="P-loop_NTPase"/>
</dbReference>
<keyword evidence="4" id="KW-0547">Nucleotide-binding</keyword>
<feature type="transmembrane region" description="Helical" evidence="8">
    <location>
        <begin position="237"/>
        <end position="263"/>
    </location>
</feature>
<evidence type="ECO:0000256" key="4">
    <source>
        <dbReference type="ARBA" id="ARBA00022741"/>
    </source>
</evidence>
<dbReference type="Pfam" id="PF00005">
    <property type="entry name" value="ABC_tran"/>
    <property type="match status" value="1"/>
</dbReference>
<dbReference type="FunFam" id="3.40.50.300:FF:000287">
    <property type="entry name" value="Multidrug ABC transporter ATP-binding protein"/>
    <property type="match status" value="1"/>
</dbReference>
<dbReference type="InterPro" id="IPR003593">
    <property type="entry name" value="AAA+_ATPase"/>
</dbReference>
<dbReference type="OrthoDB" id="9762778at2"/>
<feature type="transmembrane region" description="Helical" evidence="8">
    <location>
        <begin position="159"/>
        <end position="179"/>
    </location>
</feature>
<dbReference type="AlphaFoldDB" id="A0A2S8AGD9"/>
<dbReference type="Pfam" id="PF00664">
    <property type="entry name" value="ABC_membrane"/>
    <property type="match status" value="1"/>
</dbReference>
<dbReference type="Gene3D" id="3.40.50.300">
    <property type="entry name" value="P-loop containing nucleotide triphosphate hydrolases"/>
    <property type="match status" value="1"/>
</dbReference>
<dbReference type="GO" id="GO:0140359">
    <property type="term" value="F:ABC-type transporter activity"/>
    <property type="evidence" value="ECO:0007669"/>
    <property type="project" value="InterPro"/>
</dbReference>
<comment type="caution">
    <text evidence="11">The sequence shown here is derived from an EMBL/GenBank/DDBJ whole genome shotgun (WGS) entry which is preliminary data.</text>
</comment>
<dbReference type="InterPro" id="IPR003439">
    <property type="entry name" value="ABC_transporter-like_ATP-bd"/>
</dbReference>
<dbReference type="GO" id="GO:0005886">
    <property type="term" value="C:plasma membrane"/>
    <property type="evidence" value="ECO:0007669"/>
    <property type="project" value="UniProtKB-SubCell"/>
</dbReference>
<evidence type="ECO:0000256" key="7">
    <source>
        <dbReference type="ARBA" id="ARBA00023136"/>
    </source>
</evidence>
<dbReference type="PROSITE" id="PS00211">
    <property type="entry name" value="ABC_TRANSPORTER_1"/>
    <property type="match status" value="1"/>
</dbReference>
<keyword evidence="5 11" id="KW-0067">ATP-binding</keyword>
<keyword evidence="2" id="KW-0813">Transport</keyword>